<dbReference type="AlphaFoldDB" id="A0A979FKE0"/>
<evidence type="ECO:0000313" key="2">
    <source>
        <dbReference type="Proteomes" id="UP000694843"/>
    </source>
</evidence>
<dbReference type="GeneID" id="108664709"/>
<dbReference type="Proteomes" id="UP000694843">
    <property type="component" value="Unplaced"/>
</dbReference>
<evidence type="ECO:0000313" key="3">
    <source>
        <dbReference type="RefSeq" id="XP_047737197.1"/>
    </source>
</evidence>
<evidence type="ECO:0000256" key="1">
    <source>
        <dbReference type="SAM" id="MobiDB-lite"/>
    </source>
</evidence>
<feature type="region of interest" description="Disordered" evidence="1">
    <location>
        <begin position="132"/>
        <end position="156"/>
    </location>
</feature>
<dbReference type="RefSeq" id="XP_047737197.1">
    <property type="nucleotide sequence ID" value="XM_047881241.1"/>
</dbReference>
<gene>
    <name evidence="3" type="primary">LOC108664709</name>
</gene>
<keyword evidence="2" id="KW-1185">Reference proteome</keyword>
<organism evidence="2 3">
    <name type="scientific">Hyalella azteca</name>
    <name type="common">Amphipod</name>
    <dbReference type="NCBI Taxonomy" id="294128"/>
    <lineage>
        <taxon>Eukaryota</taxon>
        <taxon>Metazoa</taxon>
        <taxon>Ecdysozoa</taxon>
        <taxon>Arthropoda</taxon>
        <taxon>Crustacea</taxon>
        <taxon>Multicrustacea</taxon>
        <taxon>Malacostraca</taxon>
        <taxon>Eumalacostraca</taxon>
        <taxon>Peracarida</taxon>
        <taxon>Amphipoda</taxon>
        <taxon>Senticaudata</taxon>
        <taxon>Talitrida</taxon>
        <taxon>Talitroidea</taxon>
        <taxon>Hyalellidae</taxon>
        <taxon>Hyalella</taxon>
    </lineage>
</organism>
<dbReference type="KEGG" id="hazt:108664709"/>
<accession>A0A979FKE0</accession>
<sequence length="639" mass="72920">MSRHLNWQVLWTQAMWQTEECNMISKAMHYLDWEKVWQLFGPNIYIISRTRTHMNEIWTQVLVTRRTYTSLMKLDLHTHGSALLLGQHGRILNAVSYQQATHTVTHFTQIALEDLHGDGRWFYDDSIEHSPHLPRPNRFNDGQQDEEVSQPKCAETSTDAANLHSLLQTKKLPESHDKNLLGSLTKLGIGHRGTSRSKPQPKDSKPLVNDSSVATGAIEGNIETEDSDEVSVHSDAISSASFQMSEEDESTQTDSDQESIYSDAISSDSFQMCEEDEEELDFSKRIVIKFVDNLFNDGEVGELREELVRSNQFIMEDSITSCKVVLSRIIIGFSSISVLNEVLTKGVEIFGVSFPPSSMRLVDDLDSEEMGSAVIRPDSWSVWNNPEVSPKLYLVTEMNEDVGKPDVLGLTDIDASLLPCPQYLPLERLSRCVHLEDAIEIITEEHLPSSTIASNRKKEVADIKVLWCQGMWPVRRHNMFGNVSFYLDWEEVLERFGPNIYCLNIGRTQKDEIRTQLLVTRKTYTTLQKLDLHTHGSALLLGTDGRMLRAVSYQQGSHTVTHITQIALEDLDDDGRWFYASCDKMCNDHMTKEHHFCFKYNIMRKKKPCPSPLKAGDTWMLLESWLGPEEMARVFETKL</sequence>
<reference evidence="3" key="1">
    <citation type="submission" date="2025-08" db="UniProtKB">
        <authorList>
            <consortium name="RefSeq"/>
        </authorList>
    </citation>
    <scope>IDENTIFICATION</scope>
    <source>
        <tissue evidence="3">Whole organism</tissue>
    </source>
</reference>
<proteinExistence type="predicted"/>
<name>A0A979FKE0_HYAAZ</name>
<dbReference type="OrthoDB" id="10633564at2759"/>
<protein>
    <submittedName>
        <fullName evidence="3">Uncharacterized protein LOC108664709</fullName>
    </submittedName>
</protein>
<feature type="region of interest" description="Disordered" evidence="1">
    <location>
        <begin position="182"/>
        <end position="212"/>
    </location>
</feature>